<dbReference type="InterPro" id="IPR005534">
    <property type="entry name" value="Curli_assmbl/transp-comp_CsgG"/>
</dbReference>
<reference evidence="2 3" key="1">
    <citation type="submission" date="2023-05" db="EMBL/GenBank/DDBJ databases">
        <authorList>
            <person name="Gao F."/>
        </authorList>
    </citation>
    <scope>NUCLEOTIDE SEQUENCE [LARGE SCALE GENOMIC DNA]</scope>
    <source>
        <strain evidence="2 3">MIMF12</strain>
    </source>
</reference>
<gene>
    <name evidence="2" type="ORF">QOL99_08365</name>
</gene>
<dbReference type="Gene3D" id="3.40.50.10610">
    <property type="entry name" value="ABC-type transport auxiliary lipoprotein component"/>
    <property type="match status" value="1"/>
</dbReference>
<sequence length="593" mass="64451">MKITRKPWWLLTAGVLALGSSSLAQSATLGVAYLNSNTPNPEAGWISRGLADMLTTDLSKISKLTVVQREQLDKVLKEQALGASGAVDPGKAAQLGKLLGVQTLLTGSYAAIGRNVRVDLQLINTSTGRVEGGVTAEGSIDSIFSLEKQLVLAVINKLGIMPSPAEMQAILQPETLNNQAIVLNYQALAQLQTNPKAATTTLQKAVALDPNYASAQQNLRTALSLSGNSIANTAMLDIDLKSKEIQAVRQAAEVIKKGVRIFDVKLDEPTTEASSPEMVSIDYSFKVQLETGTLAAVAKLLEPFSREGKGRSPLVLESPGLGRGDQKNITLSDDSIAFLVEYLKGIVLRHAFYGTGKHPIYISQFYSGLGDITVASVAGIRGYNKILKEEAIEIEPDPLSMPISLLKNIITSSPLLVYNDQQRSGEETNFLYIDARNARELGVPQGYLRDSGIDGKECTASLKDGNYNLQYGTFDAYIPSANLIVKLSGACLIYTKINDSDFNPSRLSELLYSGEDFNVTVYQLDQKSAISRPRRDIARSDDVTFDYSRYGIKFNLTMPVMNEYAPRYFDIKLGSDGGNNAPKFEGFSVKPFF</sequence>
<name>A0ABT7JI50_9DEIO</name>
<comment type="caution">
    <text evidence="2">The sequence shown here is derived from an EMBL/GenBank/DDBJ whole genome shotgun (WGS) entry which is preliminary data.</text>
</comment>
<feature type="signal peptide" evidence="1">
    <location>
        <begin position="1"/>
        <end position="26"/>
    </location>
</feature>
<protein>
    <submittedName>
        <fullName evidence="2">CsgG/HfaB family protein</fullName>
    </submittedName>
</protein>
<dbReference type="Pfam" id="PF03783">
    <property type="entry name" value="CsgG"/>
    <property type="match status" value="1"/>
</dbReference>
<dbReference type="RefSeq" id="WP_285522957.1">
    <property type="nucleotide sequence ID" value="NZ_JASNGB010000062.1"/>
</dbReference>
<evidence type="ECO:0000256" key="1">
    <source>
        <dbReference type="SAM" id="SignalP"/>
    </source>
</evidence>
<proteinExistence type="predicted"/>
<keyword evidence="3" id="KW-1185">Reference proteome</keyword>
<accession>A0ABT7JI50</accession>
<feature type="chain" id="PRO_5046548602" evidence="1">
    <location>
        <begin position="27"/>
        <end position="593"/>
    </location>
</feature>
<organism evidence="2 3">
    <name type="scientific">Deinococcus rhizophilus</name>
    <dbReference type="NCBI Taxonomy" id="3049544"/>
    <lineage>
        <taxon>Bacteria</taxon>
        <taxon>Thermotogati</taxon>
        <taxon>Deinococcota</taxon>
        <taxon>Deinococci</taxon>
        <taxon>Deinococcales</taxon>
        <taxon>Deinococcaceae</taxon>
        <taxon>Deinococcus</taxon>
    </lineage>
</organism>
<keyword evidence="1" id="KW-0732">Signal</keyword>
<evidence type="ECO:0000313" key="2">
    <source>
        <dbReference type="EMBL" id="MDL2344165.1"/>
    </source>
</evidence>
<evidence type="ECO:0000313" key="3">
    <source>
        <dbReference type="Proteomes" id="UP001302059"/>
    </source>
</evidence>
<dbReference type="EMBL" id="JASNGB010000062">
    <property type="protein sequence ID" value="MDL2344165.1"/>
    <property type="molecule type" value="Genomic_DNA"/>
</dbReference>
<dbReference type="Proteomes" id="UP001302059">
    <property type="component" value="Unassembled WGS sequence"/>
</dbReference>